<dbReference type="SUPFAM" id="SSF56672">
    <property type="entry name" value="DNA/RNA polymerases"/>
    <property type="match status" value="1"/>
</dbReference>
<dbReference type="CDD" id="cd01644">
    <property type="entry name" value="RT_pepA17"/>
    <property type="match status" value="1"/>
</dbReference>
<dbReference type="Gene3D" id="1.10.340.70">
    <property type="match status" value="1"/>
</dbReference>
<reference evidence="6" key="2">
    <citation type="submission" date="2021-01" db="UniProtKB">
        <authorList>
            <consortium name="EnsemblMetazoa"/>
        </authorList>
    </citation>
    <scope>IDENTIFICATION</scope>
</reference>
<evidence type="ECO:0000256" key="2">
    <source>
        <dbReference type="SAM" id="Coils"/>
    </source>
</evidence>
<evidence type="ECO:0008006" key="8">
    <source>
        <dbReference type="Google" id="ProtNLM"/>
    </source>
</evidence>
<evidence type="ECO:0000313" key="7">
    <source>
        <dbReference type="Proteomes" id="UP000007110"/>
    </source>
</evidence>
<accession>A0A7M7PM77</accession>
<dbReference type="InterPro" id="IPR043128">
    <property type="entry name" value="Rev_trsase/Diguanyl_cyclase"/>
</dbReference>
<dbReference type="SMART" id="SM00343">
    <property type="entry name" value="ZnF_C2HC"/>
    <property type="match status" value="2"/>
</dbReference>
<feature type="coiled-coil region" evidence="2">
    <location>
        <begin position="283"/>
        <end position="323"/>
    </location>
</feature>
<dbReference type="InParanoid" id="A0A7M7PM77"/>
<dbReference type="Pfam" id="PF05380">
    <property type="entry name" value="Peptidase_A17"/>
    <property type="match status" value="1"/>
</dbReference>
<feature type="domain" description="Integrase catalytic" evidence="5">
    <location>
        <begin position="1800"/>
        <end position="1987"/>
    </location>
</feature>
<dbReference type="Gene3D" id="3.30.420.10">
    <property type="entry name" value="Ribonuclease H-like superfamily/Ribonuclease H"/>
    <property type="match status" value="1"/>
</dbReference>
<dbReference type="Proteomes" id="UP000007110">
    <property type="component" value="Unassembled WGS sequence"/>
</dbReference>
<dbReference type="KEGG" id="spu:100890121"/>
<feature type="compositionally biased region" description="Basic and acidic residues" evidence="3">
    <location>
        <begin position="727"/>
        <end position="749"/>
    </location>
</feature>
<dbReference type="OrthoDB" id="8046937at2759"/>
<keyword evidence="2" id="KW-0175">Coiled coil</keyword>
<evidence type="ECO:0000259" key="4">
    <source>
        <dbReference type="PROSITE" id="PS50158"/>
    </source>
</evidence>
<dbReference type="GO" id="GO:0015074">
    <property type="term" value="P:DNA integration"/>
    <property type="evidence" value="ECO:0007669"/>
    <property type="project" value="InterPro"/>
</dbReference>
<dbReference type="InterPro" id="IPR036397">
    <property type="entry name" value="RNaseH_sf"/>
</dbReference>
<keyword evidence="7" id="KW-1185">Reference proteome</keyword>
<dbReference type="GeneID" id="100890121"/>
<evidence type="ECO:0000256" key="3">
    <source>
        <dbReference type="SAM" id="MobiDB-lite"/>
    </source>
</evidence>
<dbReference type="Gene3D" id="4.10.60.10">
    <property type="entry name" value="Zinc finger, CCHC-type"/>
    <property type="match status" value="1"/>
</dbReference>
<feature type="region of interest" description="Disordered" evidence="3">
    <location>
        <begin position="358"/>
        <end position="400"/>
    </location>
</feature>
<dbReference type="InterPro" id="IPR008042">
    <property type="entry name" value="Retrotrans_Pao"/>
</dbReference>
<dbReference type="InterPro" id="IPR001878">
    <property type="entry name" value="Znf_CCHC"/>
</dbReference>
<dbReference type="InterPro" id="IPR041588">
    <property type="entry name" value="Integrase_H2C2"/>
</dbReference>
<dbReference type="PANTHER" id="PTHR47331">
    <property type="entry name" value="PHD-TYPE DOMAIN-CONTAINING PROTEIN"/>
    <property type="match status" value="1"/>
</dbReference>
<feature type="domain" description="CCHC-type" evidence="4">
    <location>
        <begin position="685"/>
        <end position="700"/>
    </location>
</feature>
<dbReference type="OMA" id="KFTTHRI"/>
<organism evidence="6 7">
    <name type="scientific">Strongylocentrotus purpuratus</name>
    <name type="common">Purple sea urchin</name>
    <dbReference type="NCBI Taxonomy" id="7668"/>
    <lineage>
        <taxon>Eukaryota</taxon>
        <taxon>Metazoa</taxon>
        <taxon>Echinodermata</taxon>
        <taxon>Eleutherozoa</taxon>
        <taxon>Echinozoa</taxon>
        <taxon>Echinoidea</taxon>
        <taxon>Euechinoidea</taxon>
        <taxon>Echinacea</taxon>
        <taxon>Camarodonta</taxon>
        <taxon>Echinidea</taxon>
        <taxon>Strongylocentrotidae</taxon>
        <taxon>Strongylocentrotus</taxon>
    </lineage>
</organism>
<evidence type="ECO:0000256" key="1">
    <source>
        <dbReference type="PROSITE-ProRule" id="PRU00047"/>
    </source>
</evidence>
<dbReference type="PROSITE" id="PS50158">
    <property type="entry name" value="ZF_CCHC"/>
    <property type="match status" value="1"/>
</dbReference>
<evidence type="ECO:0000259" key="5">
    <source>
        <dbReference type="PROSITE" id="PS50994"/>
    </source>
</evidence>
<keyword evidence="1" id="KW-0479">Metal-binding</keyword>
<evidence type="ECO:0000313" key="6">
    <source>
        <dbReference type="EnsemblMetazoa" id="XP_030853143"/>
    </source>
</evidence>
<dbReference type="RefSeq" id="XP_030853143.1">
    <property type="nucleotide sequence ID" value="XM_030997283.1"/>
</dbReference>
<reference evidence="7" key="1">
    <citation type="submission" date="2015-02" db="EMBL/GenBank/DDBJ databases">
        <title>Genome sequencing for Strongylocentrotus purpuratus.</title>
        <authorList>
            <person name="Murali S."/>
            <person name="Liu Y."/>
            <person name="Vee V."/>
            <person name="English A."/>
            <person name="Wang M."/>
            <person name="Skinner E."/>
            <person name="Han Y."/>
            <person name="Muzny D.M."/>
            <person name="Worley K.C."/>
            <person name="Gibbs R.A."/>
        </authorList>
    </citation>
    <scope>NUCLEOTIDE SEQUENCE</scope>
</reference>
<proteinExistence type="predicted"/>
<dbReference type="InterPro" id="IPR005312">
    <property type="entry name" value="DUF1759"/>
</dbReference>
<feature type="region of interest" description="Disordered" evidence="3">
    <location>
        <begin position="718"/>
        <end position="765"/>
    </location>
</feature>
<dbReference type="GO" id="GO:0008270">
    <property type="term" value="F:zinc ion binding"/>
    <property type="evidence" value="ECO:0007669"/>
    <property type="project" value="UniProtKB-KW"/>
</dbReference>
<dbReference type="InterPro" id="IPR001584">
    <property type="entry name" value="Integrase_cat-core"/>
</dbReference>
<dbReference type="InterPro" id="IPR040676">
    <property type="entry name" value="DUF5641"/>
</dbReference>
<dbReference type="GO" id="GO:0003676">
    <property type="term" value="F:nucleic acid binding"/>
    <property type="evidence" value="ECO:0007669"/>
    <property type="project" value="InterPro"/>
</dbReference>
<protein>
    <recommendedName>
        <fullName evidence="8">Integrase catalytic domain-containing protein</fullName>
    </recommendedName>
</protein>
<dbReference type="InterPro" id="IPR012337">
    <property type="entry name" value="RNaseH-like_sf"/>
</dbReference>
<dbReference type="Pfam" id="PF03564">
    <property type="entry name" value="DUF1759"/>
    <property type="match status" value="1"/>
</dbReference>
<dbReference type="Pfam" id="PF18701">
    <property type="entry name" value="DUF5641"/>
    <property type="match status" value="1"/>
</dbReference>
<keyword evidence="1" id="KW-0863">Zinc-finger</keyword>
<keyword evidence="1" id="KW-0862">Zinc</keyword>
<dbReference type="PROSITE" id="PS50994">
    <property type="entry name" value="INTEGRASE"/>
    <property type="match status" value="1"/>
</dbReference>
<dbReference type="PANTHER" id="PTHR47331:SF1">
    <property type="entry name" value="GAG-LIKE PROTEIN"/>
    <property type="match status" value="1"/>
</dbReference>
<dbReference type="EnsemblMetazoa" id="XM_030997283">
    <property type="protein sequence ID" value="XP_030853143"/>
    <property type="gene ID" value="LOC100890121"/>
</dbReference>
<dbReference type="Pfam" id="PF17921">
    <property type="entry name" value="Integrase_H2C2"/>
    <property type="match status" value="1"/>
</dbReference>
<dbReference type="Gene3D" id="3.10.10.10">
    <property type="entry name" value="HIV Type 1 Reverse Transcriptase, subunit A, domain 1"/>
    <property type="match status" value="1"/>
</dbReference>
<sequence>MAEKYDELQKQMKDKSVDPATYLPRVSEEIKKDDSKEFAEACKYELMDDIIDRVKAAKNEHEKLMVELCIEYMKKKTHKYYKLAKEIFDEKEDVRWKGHEDAIEQMIRILEEPIEWEPTDQENEDSNEDYVSWDNQGGALKDAVGKMIEACSRDKMIKTVAPSFGRLFSSAIKSGSNMHILVAIAILETRVMEWEQPSWIQPHIRIVVSVDQIIMEGQDEQDPATSIRMDPLLHDRDPWMEVNQLFDSPSMNAGKHSAMERVEVDDSVSQVSSKSTSHSRKFLMETAMKRAEWQAKLKSLKRKQELEKEEQDLIRRKEQLAVETELAAATAQAAALQQFDDTVVFHQPPALPTFAHVTHESDRNQTSHKVKNADCSEESSTQGRKNREHLQDVRVSGTNSDSDVDWVELQRQQTQLTYMLLECHMKSALPQRNIQPFDGNPLNYHAFKRAFQHVIESKTSEDSDKLYYLEQYTRGKANEMVRSCMYGGDSKAAFNKATMLLESKFGDKHHVLDSMIIKAMAWPNIRGEDPEGLLSYSLFVTELGNLAKDLHLQQEIDHAQHLKMVISKLPFRLRDRWRSYVDGILQNRDEPLSFKDVVSFISKQARIINNPIYGNIVGPARAGETQTKTKPFPGKKQGFSSSMKKSEEAKCLYCDMENHLTAECKALGKKPHEEKLAFCKSKGLCFACLQSSHLARDCKQRTTCKICQRLHPTLLHRDWAPSKQVKRNGESEKQRTNDDVGANRKKEESSEGQTEGEEIGNENFPDVKRTLSNRTSMQDSQPAIVPVTVRSKQTGKCVHTYAFIDNGSNATFCTEELKNKLNARGRTRTIQLQTLTDDKLVKTCILQDLEVADVNENTYIPLSDVYIQPIPVDKSDILRRNDIARWPYLQEINLPEINADVGILIGNNVPKAMEPLQVINSQNDGPFACKSIIGWMVFGSCKQERSGSKIASHRVHVMEDIQQQLNNLYNTEFSERLMEDKVEESKEDKRFMEKVEGSIKLTQGHYQIGLPFKGDVDLPNNRPMAEQRLNHLQRKFARQPQFHREYAGFMDKVLNKQYAERVPEDEFLREDGKMWFIPHHGVYHPQKQKIRVVYDCAASFKGKSLNDNLLQGPDLTNSLVGVLTRFRQDRIAVMADIEAMFSQVKLLKEEKDLHRFLWWPDGNVAQPIEEYRMTVHVFGARSSPACANYALKRTAEDFAEDKVAHIIKRNFYVDDCLYSSSTVQEAAELSEGLQEACKKGGFHLTKWVSNDRRVLNAIPKEERASTVQELDFDKDKLPTERALGMLWHTDEDVFSFKIQLKDKPATRRGILSTVCSLFDPLGCASPVLLPAKHLLQTLCRLGLGWDETIPPDLLKKWETWKRELPRLSDFKLSRCLKPEGYENPKSVTLHHFADASEKGYGTVSYLRMVNTRDEVQCSFLLSKSRVAPLKQTSIPRMELTAATVAVRIDKMVKQELDIPVDETFFWTDSTSVLQYIQSETGRFKTFVANRVALIQEGSESSQWHHIETSLNPADVCSRGVEVDRFLAMRFWKEGPEFLQASEDQWPKQPRNASHDVNNDPEVKKKKMYVTEVSEVTASESKCMATAVSKEEEDDVLERLINHYSDWYHLRKGVAWLLKLKGLLKEKMKGQQNTRENPPMLLTVEDIRQAEEAILIHVQDRAFPVEVVALRKQAHDVNQRTGRLQPGVRKSSPIYKLDPQMDNGLLRVGGRLNKAALPEEAKHPVILPKRGHVSELILRHIHENSGHMGRNYVLAKLQQRYHIVGAISAIRKVVKKCVKCRRQRGRVIQQKMADLPIDRLRPDDPPFTRVGVDYFGPIGVKRGRSTVKRYGVVFTCLAIRAIHIEKADSLDTDSCIAAIRRFIARRGAVREMRSDNGTNLVGAEKELRKELESWNQAQLSNSLLQVNIKWTFNPPGGSHHGGVWERQIRTIRQLLFFLTKQQTMTDESLQTLFCEIEGIINCRPITRVSDDANDLEALTPNKLLTLKATPMLPPSVSRKTDCYARRRWRQVQYLADVFWRRWLREYLPQLQARQKWVHPSRNIQVGDVVLVVNETAPRNFWLMGVIIGITPDRQGMVRRAEVKTKTGTYSRPISKLCLLLEGDS</sequence>
<dbReference type="InterPro" id="IPR043502">
    <property type="entry name" value="DNA/RNA_pol_sf"/>
</dbReference>
<dbReference type="SUPFAM" id="SSF53098">
    <property type="entry name" value="Ribonuclease H-like"/>
    <property type="match status" value="1"/>
</dbReference>
<dbReference type="Gene3D" id="3.30.70.270">
    <property type="match status" value="1"/>
</dbReference>
<name>A0A7M7PM77_STRPU</name>